<dbReference type="GO" id="GO:0043565">
    <property type="term" value="F:sequence-specific DNA binding"/>
    <property type="evidence" value="ECO:0007669"/>
    <property type="project" value="InterPro"/>
</dbReference>
<dbReference type="Pfam" id="PF12833">
    <property type="entry name" value="HTH_18"/>
    <property type="match status" value="1"/>
</dbReference>
<feature type="domain" description="HTH araC/xylS-type" evidence="4">
    <location>
        <begin position="217"/>
        <end position="315"/>
    </location>
</feature>
<dbReference type="Proteomes" id="UP000251241">
    <property type="component" value="Unassembled WGS sequence"/>
</dbReference>
<keyword evidence="3" id="KW-0804">Transcription</keyword>
<evidence type="ECO:0000259" key="4">
    <source>
        <dbReference type="PROSITE" id="PS01124"/>
    </source>
</evidence>
<sequence>MNLFERNFKKIRLYCTTVLLIIQNSIVKFEKLSGTMVNDYKKYELFGRPMMQKIALKAPFTFEFPVAEQACFLYVLEGGMQYQANDEELTIAKHYSLLLNCINSGKRIQDVNPRQDCQLLIVTFYPDTLKKVYDRELPSLLLEPENIISNQSKEKIDNDFLIQKYVEGLLFYFENPSLINEDILVLKLKEIILLLSQTRNASVIRVILSQLFSSSTYSFKQIIEANLFSQLTIEQLAEQNNLSVSSFKREFAKLYQDTPASYIKNKKLEKAAELLLVSDQRVSEIAFNCGFNDLATFTKSFSDKYHISPTNYRRQLKSN</sequence>
<reference evidence="5 6" key="1">
    <citation type="submission" date="2018-06" db="EMBL/GenBank/DDBJ databases">
        <authorList>
            <consortium name="Pathogen Informatics"/>
            <person name="Doyle S."/>
        </authorList>
    </citation>
    <scope>NUCLEOTIDE SEQUENCE [LARGE SCALE GENOMIC DNA]</scope>
    <source>
        <strain evidence="5 6">NCTC11343</strain>
    </source>
</reference>
<dbReference type="InterPro" id="IPR054015">
    <property type="entry name" value="ExsA-like_N"/>
</dbReference>
<dbReference type="PRINTS" id="PR00032">
    <property type="entry name" value="HTHARAC"/>
</dbReference>
<keyword evidence="2" id="KW-0238">DNA-binding</keyword>
<organism evidence="5 6">
    <name type="scientific">Sphingobacterium multivorum</name>
    <dbReference type="NCBI Taxonomy" id="28454"/>
    <lineage>
        <taxon>Bacteria</taxon>
        <taxon>Pseudomonadati</taxon>
        <taxon>Bacteroidota</taxon>
        <taxon>Sphingobacteriia</taxon>
        <taxon>Sphingobacteriales</taxon>
        <taxon>Sphingobacteriaceae</taxon>
        <taxon>Sphingobacterium</taxon>
    </lineage>
</organism>
<dbReference type="InterPro" id="IPR020449">
    <property type="entry name" value="Tscrpt_reg_AraC-type_HTH"/>
</dbReference>
<dbReference type="PROSITE" id="PS01124">
    <property type="entry name" value="HTH_ARAC_FAMILY_2"/>
    <property type="match status" value="1"/>
</dbReference>
<dbReference type="InterPro" id="IPR009057">
    <property type="entry name" value="Homeodomain-like_sf"/>
</dbReference>
<dbReference type="InterPro" id="IPR018060">
    <property type="entry name" value="HTH_AraC"/>
</dbReference>
<evidence type="ECO:0000313" key="5">
    <source>
        <dbReference type="EMBL" id="SPZ85469.1"/>
    </source>
</evidence>
<dbReference type="Pfam" id="PF22200">
    <property type="entry name" value="ExsA_N"/>
    <property type="match status" value="1"/>
</dbReference>
<protein>
    <submittedName>
        <fullName evidence="5">Transcriptional activator FtrA</fullName>
    </submittedName>
</protein>
<accession>A0A2X2KTS3</accession>
<dbReference type="EMBL" id="UAUU01000008">
    <property type="protein sequence ID" value="SPZ85469.1"/>
    <property type="molecule type" value="Genomic_DNA"/>
</dbReference>
<dbReference type="AlphaFoldDB" id="A0A2X2KTS3"/>
<dbReference type="PANTHER" id="PTHR43280">
    <property type="entry name" value="ARAC-FAMILY TRANSCRIPTIONAL REGULATOR"/>
    <property type="match status" value="1"/>
</dbReference>
<keyword evidence="1" id="KW-0805">Transcription regulation</keyword>
<name>A0A2X2KTS3_SPHMU</name>
<evidence type="ECO:0000313" key="6">
    <source>
        <dbReference type="Proteomes" id="UP000251241"/>
    </source>
</evidence>
<evidence type="ECO:0000256" key="3">
    <source>
        <dbReference type="ARBA" id="ARBA00023163"/>
    </source>
</evidence>
<dbReference type="RefSeq" id="WP_256603248.1">
    <property type="nucleotide sequence ID" value="NZ_UAUU01000008.1"/>
</dbReference>
<dbReference type="PANTHER" id="PTHR43280:SF2">
    <property type="entry name" value="HTH-TYPE TRANSCRIPTIONAL REGULATOR EXSA"/>
    <property type="match status" value="1"/>
</dbReference>
<gene>
    <name evidence="5" type="primary">tetD</name>
    <name evidence="5" type="ORF">NCTC11343_02031</name>
</gene>
<dbReference type="GO" id="GO:0003700">
    <property type="term" value="F:DNA-binding transcription factor activity"/>
    <property type="evidence" value="ECO:0007669"/>
    <property type="project" value="InterPro"/>
</dbReference>
<dbReference type="SMART" id="SM00342">
    <property type="entry name" value="HTH_ARAC"/>
    <property type="match status" value="1"/>
</dbReference>
<proteinExistence type="predicted"/>
<evidence type="ECO:0000256" key="1">
    <source>
        <dbReference type="ARBA" id="ARBA00023015"/>
    </source>
</evidence>
<dbReference type="SUPFAM" id="SSF46689">
    <property type="entry name" value="Homeodomain-like"/>
    <property type="match status" value="2"/>
</dbReference>
<dbReference type="Gene3D" id="1.10.10.60">
    <property type="entry name" value="Homeodomain-like"/>
    <property type="match status" value="2"/>
</dbReference>
<evidence type="ECO:0000256" key="2">
    <source>
        <dbReference type="ARBA" id="ARBA00023125"/>
    </source>
</evidence>